<reference evidence="2 3" key="1">
    <citation type="journal article" date="2020" name="Nature">
        <title>Six reference-quality genomes reveal evolution of bat adaptations.</title>
        <authorList>
            <person name="Jebb D."/>
            <person name="Huang Z."/>
            <person name="Pippel M."/>
            <person name="Hughes G.M."/>
            <person name="Lavrichenko K."/>
            <person name="Devanna P."/>
            <person name="Winkler S."/>
            <person name="Jermiin L.S."/>
            <person name="Skirmuntt E.C."/>
            <person name="Katzourakis A."/>
            <person name="Burkitt-Gray L."/>
            <person name="Ray D.A."/>
            <person name="Sullivan K.A.M."/>
            <person name="Roscito J.G."/>
            <person name="Kirilenko B.M."/>
            <person name="Davalos L.M."/>
            <person name="Corthals A.P."/>
            <person name="Power M.L."/>
            <person name="Jones G."/>
            <person name="Ransome R.D."/>
            <person name="Dechmann D.K.N."/>
            <person name="Locatelli A.G."/>
            <person name="Puechmaille S.J."/>
            <person name="Fedrigo O."/>
            <person name="Jarvis E.D."/>
            <person name="Hiller M."/>
            <person name="Vernes S.C."/>
            <person name="Myers E.W."/>
            <person name="Teeling E.C."/>
        </authorList>
    </citation>
    <scope>NUCLEOTIDE SEQUENCE [LARGE SCALE GENOMIC DNA]</scope>
    <source>
        <strain evidence="2">Bat1K_MPI-CBG_1</strain>
    </source>
</reference>
<gene>
    <name evidence="2" type="ORF">HJG60_011920</name>
</gene>
<proteinExistence type="predicted"/>
<evidence type="ECO:0000313" key="3">
    <source>
        <dbReference type="Proteomes" id="UP000664940"/>
    </source>
</evidence>
<organism evidence="2 3">
    <name type="scientific">Phyllostomus discolor</name>
    <name type="common">pale spear-nosed bat</name>
    <dbReference type="NCBI Taxonomy" id="89673"/>
    <lineage>
        <taxon>Eukaryota</taxon>
        <taxon>Metazoa</taxon>
        <taxon>Chordata</taxon>
        <taxon>Craniata</taxon>
        <taxon>Vertebrata</taxon>
        <taxon>Euteleostomi</taxon>
        <taxon>Mammalia</taxon>
        <taxon>Eutheria</taxon>
        <taxon>Laurasiatheria</taxon>
        <taxon>Chiroptera</taxon>
        <taxon>Yangochiroptera</taxon>
        <taxon>Phyllostomidae</taxon>
        <taxon>Phyllostominae</taxon>
        <taxon>Phyllostomus</taxon>
    </lineage>
</organism>
<protein>
    <submittedName>
        <fullName evidence="2">Uncharacterized protein</fullName>
    </submittedName>
</protein>
<dbReference type="EMBL" id="JABVXQ010000008">
    <property type="protein sequence ID" value="KAF6094831.1"/>
    <property type="molecule type" value="Genomic_DNA"/>
</dbReference>
<evidence type="ECO:0000313" key="2">
    <source>
        <dbReference type="EMBL" id="KAF6094831.1"/>
    </source>
</evidence>
<feature type="region of interest" description="Disordered" evidence="1">
    <location>
        <begin position="1"/>
        <end position="32"/>
    </location>
</feature>
<accession>A0A833ZPM8</accession>
<dbReference type="Proteomes" id="UP000664940">
    <property type="component" value="Unassembled WGS sequence"/>
</dbReference>
<name>A0A833ZPM8_9CHIR</name>
<dbReference type="AlphaFoldDB" id="A0A833ZPM8"/>
<sequence length="124" mass="13021">MKPKSLSQDTVRAGARTCPSEEAVLPTPSSAPEVLHAPLSSPLPVMSYLSVDLACPCLLPSPPSPGHLSPHSCTVPSTLPSTCAPRHRPSLPGHAEPWSLPSWSLQSPGGVECSLCEPRRNTNV</sequence>
<feature type="compositionally biased region" description="Low complexity" evidence="1">
    <location>
        <begin position="97"/>
        <end position="108"/>
    </location>
</feature>
<evidence type="ECO:0000256" key="1">
    <source>
        <dbReference type="SAM" id="MobiDB-lite"/>
    </source>
</evidence>
<feature type="region of interest" description="Disordered" evidence="1">
    <location>
        <begin position="84"/>
        <end position="110"/>
    </location>
</feature>
<feature type="compositionally biased region" description="Polar residues" evidence="1">
    <location>
        <begin position="1"/>
        <end position="10"/>
    </location>
</feature>
<comment type="caution">
    <text evidence="2">The sequence shown here is derived from an EMBL/GenBank/DDBJ whole genome shotgun (WGS) entry which is preliminary data.</text>
</comment>